<dbReference type="AlphaFoldDB" id="S7NJI9"/>
<dbReference type="Proteomes" id="UP000052978">
    <property type="component" value="Unassembled WGS sequence"/>
</dbReference>
<name>S7NJI9_MYOBR</name>
<evidence type="ECO:0000313" key="2">
    <source>
        <dbReference type="EMBL" id="EPQ17551.1"/>
    </source>
</evidence>
<evidence type="ECO:0000313" key="3">
    <source>
        <dbReference type="Proteomes" id="UP000052978"/>
    </source>
</evidence>
<feature type="region of interest" description="Disordered" evidence="1">
    <location>
        <begin position="1"/>
        <end position="33"/>
    </location>
</feature>
<keyword evidence="3" id="KW-1185">Reference proteome</keyword>
<gene>
    <name evidence="2" type="ORF">D623_10014494</name>
</gene>
<proteinExistence type="predicted"/>
<dbReference type="EMBL" id="KE164370">
    <property type="protein sequence ID" value="EPQ17551.1"/>
    <property type="molecule type" value="Genomic_DNA"/>
</dbReference>
<accession>S7NJI9</accession>
<protein>
    <submittedName>
        <fullName evidence="2">Uncharacterized protein</fullName>
    </submittedName>
</protein>
<organism evidence="2 3">
    <name type="scientific">Myotis brandtii</name>
    <name type="common">Brandt's bat</name>
    <dbReference type="NCBI Taxonomy" id="109478"/>
    <lineage>
        <taxon>Eukaryota</taxon>
        <taxon>Metazoa</taxon>
        <taxon>Chordata</taxon>
        <taxon>Craniata</taxon>
        <taxon>Vertebrata</taxon>
        <taxon>Euteleostomi</taxon>
        <taxon>Mammalia</taxon>
        <taxon>Eutheria</taxon>
        <taxon>Laurasiatheria</taxon>
        <taxon>Chiroptera</taxon>
        <taxon>Yangochiroptera</taxon>
        <taxon>Vespertilionidae</taxon>
        <taxon>Myotis</taxon>
    </lineage>
</organism>
<reference evidence="2 3" key="1">
    <citation type="journal article" date="2013" name="Nat. Commun.">
        <title>Genome analysis reveals insights into physiology and longevity of the Brandt's bat Myotis brandtii.</title>
        <authorList>
            <person name="Seim I."/>
            <person name="Fang X."/>
            <person name="Xiong Z."/>
            <person name="Lobanov A.V."/>
            <person name="Huang Z."/>
            <person name="Ma S."/>
            <person name="Feng Y."/>
            <person name="Turanov A.A."/>
            <person name="Zhu Y."/>
            <person name="Lenz T.L."/>
            <person name="Gerashchenko M.V."/>
            <person name="Fan D."/>
            <person name="Hee Yim S."/>
            <person name="Yao X."/>
            <person name="Jordan D."/>
            <person name="Xiong Y."/>
            <person name="Ma Y."/>
            <person name="Lyapunov A.N."/>
            <person name="Chen G."/>
            <person name="Kulakova O.I."/>
            <person name="Sun Y."/>
            <person name="Lee S.G."/>
            <person name="Bronson R.T."/>
            <person name="Moskalev A.A."/>
            <person name="Sunyaev S.R."/>
            <person name="Zhang G."/>
            <person name="Krogh A."/>
            <person name="Wang J."/>
            <person name="Gladyshev V.N."/>
        </authorList>
    </citation>
    <scope>NUCLEOTIDE SEQUENCE [LARGE SCALE GENOMIC DNA]</scope>
</reference>
<feature type="compositionally biased region" description="Basic and acidic residues" evidence="1">
    <location>
        <begin position="1"/>
        <end position="14"/>
    </location>
</feature>
<sequence length="33" mass="3762">MTNSKDKRVAEHCVGESGRTAALRHTPIQQKRR</sequence>
<evidence type="ECO:0000256" key="1">
    <source>
        <dbReference type="SAM" id="MobiDB-lite"/>
    </source>
</evidence>